<dbReference type="GO" id="GO:0006227">
    <property type="term" value="P:dUDP biosynthetic process"/>
    <property type="evidence" value="ECO:0007669"/>
    <property type="project" value="TreeGrafter"/>
</dbReference>
<evidence type="ECO:0000256" key="4">
    <source>
        <dbReference type="ARBA" id="ARBA00022727"/>
    </source>
</evidence>
<dbReference type="Pfam" id="PF02223">
    <property type="entry name" value="Thymidylate_kin"/>
    <property type="match status" value="1"/>
</dbReference>
<dbReference type="PROSITE" id="PS01331">
    <property type="entry name" value="THYMIDYLATE_KINASE"/>
    <property type="match status" value="1"/>
</dbReference>
<proteinExistence type="inferred from homology"/>
<dbReference type="GO" id="GO:0006235">
    <property type="term" value="P:dTTP biosynthetic process"/>
    <property type="evidence" value="ECO:0007669"/>
    <property type="project" value="TreeGrafter"/>
</dbReference>
<keyword evidence="4" id="KW-0545">Nucleotide biosynthesis</keyword>
<dbReference type="GO" id="GO:0005524">
    <property type="term" value="F:ATP binding"/>
    <property type="evidence" value="ECO:0007669"/>
    <property type="project" value="UniProtKB-KW"/>
</dbReference>
<dbReference type="PANTHER" id="PTHR10344">
    <property type="entry name" value="THYMIDYLATE KINASE"/>
    <property type="match status" value="1"/>
</dbReference>
<dbReference type="EMBL" id="UINC01104975">
    <property type="protein sequence ID" value="SVC68541.1"/>
    <property type="molecule type" value="Genomic_DNA"/>
</dbReference>
<dbReference type="CDD" id="cd01672">
    <property type="entry name" value="TMPK"/>
    <property type="match status" value="1"/>
</dbReference>
<reference evidence="10" key="1">
    <citation type="submission" date="2018-05" db="EMBL/GenBank/DDBJ databases">
        <authorList>
            <person name="Lanie J.A."/>
            <person name="Ng W.-L."/>
            <person name="Kazmierczak K.M."/>
            <person name="Andrzejewski T.M."/>
            <person name="Davidsen T.M."/>
            <person name="Wayne K.J."/>
            <person name="Tettelin H."/>
            <person name="Glass J.I."/>
            <person name="Rusch D."/>
            <person name="Podicherti R."/>
            <person name="Tsui H.-C.T."/>
            <person name="Winkler M.E."/>
        </authorList>
    </citation>
    <scope>NUCLEOTIDE SEQUENCE</scope>
</reference>
<evidence type="ECO:0000256" key="1">
    <source>
        <dbReference type="ARBA" id="ARBA00009776"/>
    </source>
</evidence>
<evidence type="ECO:0000313" key="10">
    <source>
        <dbReference type="EMBL" id="SVC68541.1"/>
    </source>
</evidence>
<keyword evidence="7" id="KW-0067">ATP-binding</keyword>
<evidence type="ECO:0000256" key="6">
    <source>
        <dbReference type="ARBA" id="ARBA00022777"/>
    </source>
</evidence>
<comment type="catalytic activity">
    <reaction evidence="8">
        <text>dTMP + ATP = dTDP + ADP</text>
        <dbReference type="Rhea" id="RHEA:13517"/>
        <dbReference type="ChEBI" id="CHEBI:30616"/>
        <dbReference type="ChEBI" id="CHEBI:58369"/>
        <dbReference type="ChEBI" id="CHEBI:63528"/>
        <dbReference type="ChEBI" id="CHEBI:456216"/>
        <dbReference type="EC" id="2.7.4.9"/>
    </reaction>
</comment>
<dbReference type="GO" id="GO:0004798">
    <property type="term" value="F:dTMP kinase activity"/>
    <property type="evidence" value="ECO:0007669"/>
    <property type="project" value="UniProtKB-EC"/>
</dbReference>
<dbReference type="InterPro" id="IPR018095">
    <property type="entry name" value="Thymidylate_kin_CS"/>
</dbReference>
<dbReference type="AlphaFoldDB" id="A0A382P9K7"/>
<dbReference type="InterPro" id="IPR027417">
    <property type="entry name" value="P-loop_NTPase"/>
</dbReference>
<dbReference type="Gene3D" id="3.40.50.300">
    <property type="entry name" value="P-loop containing nucleotide triphosphate hydrolases"/>
    <property type="match status" value="1"/>
</dbReference>
<evidence type="ECO:0000256" key="8">
    <source>
        <dbReference type="ARBA" id="ARBA00048743"/>
    </source>
</evidence>
<evidence type="ECO:0000256" key="2">
    <source>
        <dbReference type="ARBA" id="ARBA00012980"/>
    </source>
</evidence>
<keyword evidence="3" id="KW-0808">Transferase</keyword>
<dbReference type="HAMAP" id="MF_00165">
    <property type="entry name" value="Thymidylate_kinase"/>
    <property type="match status" value="1"/>
</dbReference>
<dbReference type="InterPro" id="IPR039430">
    <property type="entry name" value="Thymidylate_kin-like_dom"/>
</dbReference>
<dbReference type="PANTHER" id="PTHR10344:SF4">
    <property type="entry name" value="UMP-CMP KINASE 2, MITOCHONDRIAL"/>
    <property type="match status" value="1"/>
</dbReference>
<keyword evidence="5" id="KW-0547">Nucleotide-binding</keyword>
<dbReference type="EC" id="2.7.4.9" evidence="2"/>
<sequence>VSNEGFFIVFEGGEGAGKSTLTEAIGKRLENSGRSFVVIREPGGTPVAETLREILKTPLMPWGEALAFLTARADLIEKVIRPALKRGDVVLCDRFSPSTFAYQGYGRNLDLKLLKKIDSVIREDLEPNLIIFCDVPVSDGLARKAGEN</sequence>
<accession>A0A382P9K7</accession>
<evidence type="ECO:0000259" key="9">
    <source>
        <dbReference type="Pfam" id="PF02223"/>
    </source>
</evidence>
<evidence type="ECO:0000256" key="5">
    <source>
        <dbReference type="ARBA" id="ARBA00022741"/>
    </source>
</evidence>
<comment type="similarity">
    <text evidence="1">Belongs to the thymidylate kinase family.</text>
</comment>
<evidence type="ECO:0000256" key="7">
    <source>
        <dbReference type="ARBA" id="ARBA00022840"/>
    </source>
</evidence>
<keyword evidence="6" id="KW-0418">Kinase</keyword>
<feature type="non-terminal residue" evidence="10">
    <location>
        <position position="148"/>
    </location>
</feature>
<dbReference type="GO" id="GO:0006233">
    <property type="term" value="P:dTDP biosynthetic process"/>
    <property type="evidence" value="ECO:0007669"/>
    <property type="project" value="InterPro"/>
</dbReference>
<protein>
    <recommendedName>
        <fullName evidence="2">dTMP kinase</fullName>
        <ecNumber evidence="2">2.7.4.9</ecNumber>
    </recommendedName>
</protein>
<dbReference type="InterPro" id="IPR018094">
    <property type="entry name" value="Thymidylate_kinase"/>
</dbReference>
<feature type="domain" description="Thymidylate kinase-like" evidence="9">
    <location>
        <begin position="10"/>
        <end position="146"/>
    </location>
</feature>
<gene>
    <name evidence="10" type="ORF">METZ01_LOCUS321395</name>
</gene>
<name>A0A382P9K7_9ZZZZ</name>
<evidence type="ECO:0000256" key="3">
    <source>
        <dbReference type="ARBA" id="ARBA00022679"/>
    </source>
</evidence>
<feature type="non-terminal residue" evidence="10">
    <location>
        <position position="1"/>
    </location>
</feature>
<dbReference type="SUPFAM" id="SSF52540">
    <property type="entry name" value="P-loop containing nucleoside triphosphate hydrolases"/>
    <property type="match status" value="1"/>
</dbReference>
<dbReference type="NCBIfam" id="TIGR00041">
    <property type="entry name" value="DTMP_kinase"/>
    <property type="match status" value="1"/>
</dbReference>
<organism evidence="10">
    <name type="scientific">marine metagenome</name>
    <dbReference type="NCBI Taxonomy" id="408172"/>
    <lineage>
        <taxon>unclassified sequences</taxon>
        <taxon>metagenomes</taxon>
        <taxon>ecological metagenomes</taxon>
    </lineage>
</organism>
<dbReference type="GO" id="GO:0005829">
    <property type="term" value="C:cytosol"/>
    <property type="evidence" value="ECO:0007669"/>
    <property type="project" value="TreeGrafter"/>
</dbReference>